<sequence>MRRSVLTALAGTLLVTVAGCGSAAPEPAAPQPAASATLDRVGRTTELRVCSTGDYRPLTYRDPANGRWSGIDVDMAGALAASLGAKATIVPTTWSNLLGDLTSDRCDIAMGGVSVTDARAQKAAFTTAYLSDGKTPITRCENVARYQTVEQINRPEVRAVVNPGGTNEQFARETLSRATIVPYPDNNTIFDAVADGRADLMVTDAIETRWQATRGKGLCAVHPEKPFTRSEKAYLLKQGDPAFLDRVNTWLRGAMTDGTYQRFARPWIG</sequence>
<keyword evidence="1 2" id="KW-0732">Signal</keyword>
<dbReference type="Gene3D" id="3.40.190.10">
    <property type="entry name" value="Periplasmic binding protein-like II"/>
    <property type="match status" value="2"/>
</dbReference>
<dbReference type="EMBL" id="SHKL01000001">
    <property type="protein sequence ID" value="RZT86345.1"/>
    <property type="molecule type" value="Genomic_DNA"/>
</dbReference>
<name>A0A4Q7UX50_PSEST</name>
<keyword evidence="5" id="KW-1185">Reference proteome</keyword>
<organism evidence="4 5">
    <name type="scientific">Pseudonocardia sediminis</name>
    <dbReference type="NCBI Taxonomy" id="1397368"/>
    <lineage>
        <taxon>Bacteria</taxon>
        <taxon>Bacillati</taxon>
        <taxon>Actinomycetota</taxon>
        <taxon>Actinomycetes</taxon>
        <taxon>Pseudonocardiales</taxon>
        <taxon>Pseudonocardiaceae</taxon>
        <taxon>Pseudonocardia</taxon>
    </lineage>
</organism>
<dbReference type="Pfam" id="PF00497">
    <property type="entry name" value="SBP_bac_3"/>
    <property type="match status" value="1"/>
</dbReference>
<feature type="domain" description="Solute-binding protein family 3/N-terminal" evidence="3">
    <location>
        <begin position="46"/>
        <end position="269"/>
    </location>
</feature>
<evidence type="ECO:0000313" key="5">
    <source>
        <dbReference type="Proteomes" id="UP000291591"/>
    </source>
</evidence>
<evidence type="ECO:0000256" key="1">
    <source>
        <dbReference type="ARBA" id="ARBA00022729"/>
    </source>
</evidence>
<gene>
    <name evidence="4" type="ORF">EV383_3238</name>
</gene>
<dbReference type="PANTHER" id="PTHR35936">
    <property type="entry name" value="MEMBRANE-BOUND LYTIC MUREIN TRANSGLYCOSYLASE F"/>
    <property type="match status" value="1"/>
</dbReference>
<evidence type="ECO:0000259" key="3">
    <source>
        <dbReference type="SMART" id="SM00062"/>
    </source>
</evidence>
<dbReference type="SUPFAM" id="SSF53850">
    <property type="entry name" value="Periplasmic binding protein-like II"/>
    <property type="match status" value="1"/>
</dbReference>
<dbReference type="PANTHER" id="PTHR35936:SF19">
    <property type="entry name" value="AMINO-ACID-BINDING PROTEIN YXEM-RELATED"/>
    <property type="match status" value="1"/>
</dbReference>
<proteinExistence type="predicted"/>
<reference evidence="4 5" key="1">
    <citation type="submission" date="2019-02" db="EMBL/GenBank/DDBJ databases">
        <title>Sequencing the genomes of 1000 actinobacteria strains.</title>
        <authorList>
            <person name="Klenk H.-P."/>
        </authorList>
    </citation>
    <scope>NUCLEOTIDE SEQUENCE [LARGE SCALE GENOMIC DNA]</scope>
    <source>
        <strain evidence="4 5">DSM 45779</strain>
    </source>
</reference>
<accession>A0A4Q7UX50</accession>
<dbReference type="PROSITE" id="PS51257">
    <property type="entry name" value="PROKAR_LIPOPROTEIN"/>
    <property type="match status" value="1"/>
</dbReference>
<dbReference type="InterPro" id="IPR001638">
    <property type="entry name" value="Solute-binding_3/MltF_N"/>
</dbReference>
<dbReference type="SMART" id="SM00062">
    <property type="entry name" value="PBPb"/>
    <property type="match status" value="1"/>
</dbReference>
<feature type="signal peptide" evidence="2">
    <location>
        <begin position="1"/>
        <end position="23"/>
    </location>
</feature>
<feature type="chain" id="PRO_5020203543" evidence="2">
    <location>
        <begin position="24"/>
        <end position="269"/>
    </location>
</feature>
<dbReference type="OrthoDB" id="8454826at2"/>
<dbReference type="Proteomes" id="UP000291591">
    <property type="component" value="Unassembled WGS sequence"/>
</dbReference>
<dbReference type="AlphaFoldDB" id="A0A4Q7UX50"/>
<protein>
    <submittedName>
        <fullName evidence="4">Cyclohexadienyl dehydratase</fullName>
    </submittedName>
</protein>
<evidence type="ECO:0000256" key="2">
    <source>
        <dbReference type="SAM" id="SignalP"/>
    </source>
</evidence>
<evidence type="ECO:0000313" key="4">
    <source>
        <dbReference type="EMBL" id="RZT86345.1"/>
    </source>
</evidence>
<comment type="caution">
    <text evidence="4">The sequence shown here is derived from an EMBL/GenBank/DDBJ whole genome shotgun (WGS) entry which is preliminary data.</text>
</comment>